<dbReference type="Gene3D" id="2.40.10.120">
    <property type="match status" value="1"/>
</dbReference>
<gene>
    <name evidence="1" type="ORF">RPE78_06785</name>
</gene>
<dbReference type="Proteomes" id="UP001623290">
    <property type="component" value="Chromosome"/>
</dbReference>
<evidence type="ECO:0000313" key="1">
    <source>
        <dbReference type="EMBL" id="WRY34981.1"/>
    </source>
</evidence>
<organism evidence="1 2">
    <name type="scientific">Thioclava litoralis</name>
    <dbReference type="NCBI Taxonomy" id="3076557"/>
    <lineage>
        <taxon>Bacteria</taxon>
        <taxon>Pseudomonadati</taxon>
        <taxon>Pseudomonadota</taxon>
        <taxon>Alphaproteobacteria</taxon>
        <taxon>Rhodobacterales</taxon>
        <taxon>Paracoccaceae</taxon>
        <taxon>Thioclava</taxon>
    </lineage>
</organism>
<keyword evidence="2" id="KW-1185">Reference proteome</keyword>
<proteinExistence type="predicted"/>
<sequence>MTGLVKPHRRDRPGTERQVRAGLLLAEILDLITSTEHRLDGYRMIEKCIERIGENFARIVQPTLVPIYASNAKDPTLPDQVGSGFILSHNSRPMLVTAKHTLFGHDGKDEAGEKAFYADVNWVYVGDVNSEVYFAKDRDIACFYADQLAGRPCLEICNISTTPSSPITIGGWLARDFKRPGATLQPKPYIFTGTSEEIADGLISLQYRRSKVKSINSEMLQTAPIPRGLSGGPMLNSARLALGQVSLVGVFTEQDGGSARGEPSEALKQLLAST</sequence>
<reference evidence="1 2" key="1">
    <citation type="submission" date="2023-09" db="EMBL/GenBank/DDBJ databases">
        <title>Thioclava shenzhenensis sp. nov., a multidrug resistant bacteria-antagonizing species isolated from coastal seawater.</title>
        <authorList>
            <person name="Long M."/>
        </authorList>
    </citation>
    <scope>NUCLEOTIDE SEQUENCE [LARGE SCALE GENOMIC DNA]</scope>
    <source>
        <strain evidence="1 2">FTW29</strain>
    </source>
</reference>
<name>A0ABZ1E548_9RHOB</name>
<dbReference type="SUPFAM" id="SSF50494">
    <property type="entry name" value="Trypsin-like serine proteases"/>
    <property type="match status" value="1"/>
</dbReference>
<dbReference type="RefSeq" id="WP_406721597.1">
    <property type="nucleotide sequence ID" value="NZ_CP135443.1"/>
</dbReference>
<evidence type="ECO:0000313" key="2">
    <source>
        <dbReference type="Proteomes" id="UP001623290"/>
    </source>
</evidence>
<dbReference type="EMBL" id="CP135443">
    <property type="protein sequence ID" value="WRY34981.1"/>
    <property type="molecule type" value="Genomic_DNA"/>
</dbReference>
<accession>A0ABZ1E548</accession>
<dbReference type="InterPro" id="IPR009003">
    <property type="entry name" value="Peptidase_S1_PA"/>
</dbReference>
<protein>
    <recommendedName>
        <fullName evidence="3">Trypsin-like peptidase domain-containing protein</fullName>
    </recommendedName>
</protein>
<evidence type="ECO:0008006" key="3">
    <source>
        <dbReference type="Google" id="ProtNLM"/>
    </source>
</evidence>